<accession>K9XSP7</accession>
<evidence type="ECO:0008006" key="4">
    <source>
        <dbReference type="Google" id="ProtNLM"/>
    </source>
</evidence>
<sequence>MFLKDKQSGSLLKVVELDDLFSPTHDTVQGKLQDGQNEQPTESFSKEDLVFPSGENLPLCWLDADYRLKSDPE</sequence>
<dbReference type="PATRIC" id="fig|111780.3.peg.1177"/>
<dbReference type="Proteomes" id="UP000010473">
    <property type="component" value="Chromosome"/>
</dbReference>
<dbReference type="HOGENOM" id="CLU_186763_0_0_3"/>
<feature type="compositionally biased region" description="Polar residues" evidence="1">
    <location>
        <begin position="34"/>
        <end position="43"/>
    </location>
</feature>
<keyword evidence="3" id="KW-1185">Reference proteome</keyword>
<dbReference type="OrthoDB" id="9810649at2"/>
<organism evidence="2 3">
    <name type="scientific">Stanieria cyanosphaera (strain ATCC 29371 / PCC 7437)</name>
    <dbReference type="NCBI Taxonomy" id="111780"/>
    <lineage>
        <taxon>Bacteria</taxon>
        <taxon>Bacillati</taxon>
        <taxon>Cyanobacteriota</taxon>
        <taxon>Cyanophyceae</taxon>
        <taxon>Pleurocapsales</taxon>
        <taxon>Dermocarpellaceae</taxon>
        <taxon>Stanieria</taxon>
    </lineage>
</organism>
<evidence type="ECO:0000313" key="3">
    <source>
        <dbReference type="Proteomes" id="UP000010473"/>
    </source>
</evidence>
<evidence type="ECO:0000313" key="2">
    <source>
        <dbReference type="EMBL" id="AFZ34702.1"/>
    </source>
</evidence>
<reference evidence="3" key="1">
    <citation type="journal article" date="2013" name="Proc. Natl. Acad. Sci. U.S.A.">
        <title>Improving the coverage of the cyanobacterial phylum using diversity-driven genome sequencing.</title>
        <authorList>
            <person name="Shih P.M."/>
            <person name="Wu D."/>
            <person name="Latifi A."/>
            <person name="Axen S.D."/>
            <person name="Fewer D.P."/>
            <person name="Talla E."/>
            <person name="Calteau A."/>
            <person name="Cai F."/>
            <person name="Tandeau de Marsac N."/>
            <person name="Rippka R."/>
            <person name="Herdman M."/>
            <person name="Sivonen K."/>
            <person name="Coursin T."/>
            <person name="Laurent T."/>
            <person name="Goodwin L."/>
            <person name="Nolan M."/>
            <person name="Davenport K.W."/>
            <person name="Han C.S."/>
            <person name="Rubin E.M."/>
            <person name="Eisen J.A."/>
            <person name="Woyke T."/>
            <person name="Gugger M."/>
            <person name="Kerfeld C.A."/>
        </authorList>
    </citation>
    <scope>NUCLEOTIDE SEQUENCE [LARGE SCALE GENOMIC DNA]</scope>
    <source>
        <strain evidence="3">ATCC 29371 / PCC 7437</strain>
    </source>
</reference>
<feature type="region of interest" description="Disordered" evidence="1">
    <location>
        <begin position="26"/>
        <end position="47"/>
    </location>
</feature>
<dbReference type="AlphaFoldDB" id="K9XSP7"/>
<dbReference type="EMBL" id="CP003653">
    <property type="protein sequence ID" value="AFZ34702.1"/>
    <property type="molecule type" value="Genomic_DNA"/>
</dbReference>
<proteinExistence type="predicted"/>
<dbReference type="RefSeq" id="WP_015192375.1">
    <property type="nucleotide sequence ID" value="NC_019748.1"/>
</dbReference>
<gene>
    <name evidence="2" type="ordered locus">Sta7437_1129</name>
</gene>
<name>K9XSP7_STAC7</name>
<dbReference type="STRING" id="111780.Sta7437_1129"/>
<dbReference type="KEGG" id="scs:Sta7437_1129"/>
<protein>
    <recommendedName>
        <fullName evidence="4">Acetyltransferase</fullName>
    </recommendedName>
</protein>
<dbReference type="eggNOG" id="ENOG5032YBX">
    <property type="taxonomic scope" value="Bacteria"/>
</dbReference>
<evidence type="ECO:0000256" key="1">
    <source>
        <dbReference type="SAM" id="MobiDB-lite"/>
    </source>
</evidence>